<dbReference type="Proteomes" id="UP000326367">
    <property type="component" value="Unassembled WGS sequence"/>
</dbReference>
<dbReference type="RefSeq" id="WP_150453293.1">
    <property type="nucleotide sequence ID" value="NZ_VYKI01000002.1"/>
</dbReference>
<dbReference type="EMBL" id="VYKI01000002">
    <property type="protein sequence ID" value="KAA9003662.1"/>
    <property type="molecule type" value="Genomic_DNA"/>
</dbReference>
<dbReference type="PANTHER" id="PTHR33840:SF1">
    <property type="entry name" value="TLE1 PHOSPHOLIPASE DOMAIN-CONTAINING PROTEIN"/>
    <property type="match status" value="1"/>
</dbReference>
<gene>
    <name evidence="2" type="ORF">FJU31_02025</name>
</gene>
<evidence type="ECO:0000313" key="3">
    <source>
        <dbReference type="Proteomes" id="UP000326367"/>
    </source>
</evidence>
<protein>
    <submittedName>
        <fullName evidence="2">DUF2235 domain-containing protein</fullName>
    </submittedName>
</protein>
<sequence length="495" mass="53986">MHMAPGQHQADTGADPGALRIGILHIGLFFDGTRNNAHNLARGRPQAPQPRPALLRADDDSTYQSRLTSSYDNGTTNITRLYQLYPDSRRTPGVGASLAIYIEGVGTRDDAEDDLIGLAFGVGASGVRAKVQRALQVLLPAALAALAAGQHTPLHGVQVDLFGYSRGAAAARDVANQLRGWDGARWRQLLLQAGLPCAVDFAVQRPALRFIGLFDTVVAVSGGRADEPPQLALPAGIAGRVVQLVARDEHRQHYPLTTVAPAHAEIVLPGVHANIGGGYDQAEEGPKLLSRPRRQQLRRPPVPDYQTPSLAQLQATTVYAEAQADAERWRQQLGVDEKEVWVDVWHQWQQHRPAGSRSVLLAPVLYVTAAVVLRRPIDWRYQLIALQVMQRQARDAGVQWTAEAADVADWALPTALQPIARRLLDGQALTPTQEALLRRRYLMQSAHWNFDALGDTALTYAADAGVSELPYRPGPGLFYINRPTVDGKRVVLPNA</sequence>
<organism evidence="2 3">
    <name type="scientific">Stenotrophomonas cyclobalanopsidis</name>
    <dbReference type="NCBI Taxonomy" id="2771362"/>
    <lineage>
        <taxon>Bacteria</taxon>
        <taxon>Pseudomonadati</taxon>
        <taxon>Pseudomonadota</taxon>
        <taxon>Gammaproteobacteria</taxon>
        <taxon>Lysobacterales</taxon>
        <taxon>Lysobacteraceae</taxon>
        <taxon>Stenotrophomonas</taxon>
    </lineage>
</organism>
<evidence type="ECO:0000256" key="1">
    <source>
        <dbReference type="SAM" id="MobiDB-lite"/>
    </source>
</evidence>
<feature type="region of interest" description="Disordered" evidence="1">
    <location>
        <begin position="282"/>
        <end position="306"/>
    </location>
</feature>
<accession>A0ABQ6T4I8</accession>
<name>A0ABQ6T4I8_9GAMM</name>
<evidence type="ECO:0000313" key="2">
    <source>
        <dbReference type="EMBL" id="KAA9003662.1"/>
    </source>
</evidence>
<keyword evidence="3" id="KW-1185">Reference proteome</keyword>
<reference evidence="2 3" key="1">
    <citation type="journal article" date="2020" name="Antonie Van Leeuwenhoek">
        <title>Stenotrophomonas cyclobalanopsidis sp. nov., isolated from the leaf spot disease of Cyclobalanopsis patelliformis.</title>
        <authorList>
            <person name="Bian D.R."/>
            <person name="Xue H."/>
            <person name="Piao C.G."/>
            <person name="Li Y."/>
        </authorList>
    </citation>
    <scope>NUCLEOTIDE SEQUENCE [LARGE SCALE GENOMIC DNA]</scope>
    <source>
        <strain evidence="2 3">TPQG1-4</strain>
    </source>
</reference>
<comment type="caution">
    <text evidence="2">The sequence shown here is derived from an EMBL/GenBank/DDBJ whole genome shotgun (WGS) entry which is preliminary data.</text>
</comment>
<dbReference type="PANTHER" id="PTHR33840">
    <property type="match status" value="1"/>
</dbReference>
<proteinExistence type="predicted"/>